<evidence type="ECO:0000313" key="5">
    <source>
        <dbReference type="Proteomes" id="UP000094385"/>
    </source>
</evidence>
<dbReference type="Pfam" id="PF00106">
    <property type="entry name" value="adh_short"/>
    <property type="match status" value="1"/>
</dbReference>
<evidence type="ECO:0000313" key="4">
    <source>
        <dbReference type="EMBL" id="ODQ74076.1"/>
    </source>
</evidence>
<proteinExistence type="inferred from homology"/>
<comment type="similarity">
    <text evidence="1">Belongs to the short-chain dehydrogenases/reductases (SDR) family.</text>
</comment>
<protein>
    <recommendedName>
        <fullName evidence="6">NAD(P)-binding protein</fullName>
    </recommendedName>
</protein>
<keyword evidence="2" id="KW-0560">Oxidoreductase</keyword>
<dbReference type="SUPFAM" id="SSF51735">
    <property type="entry name" value="NAD(P)-binding Rossmann-fold domains"/>
    <property type="match status" value="1"/>
</dbReference>
<dbReference type="OrthoDB" id="9876299at2759"/>
<accession>A0A1E3Q8T4</accession>
<organism evidence="4 5">
    <name type="scientific">Lipomyces starkeyi NRRL Y-11557</name>
    <dbReference type="NCBI Taxonomy" id="675824"/>
    <lineage>
        <taxon>Eukaryota</taxon>
        <taxon>Fungi</taxon>
        <taxon>Dikarya</taxon>
        <taxon>Ascomycota</taxon>
        <taxon>Saccharomycotina</taxon>
        <taxon>Lipomycetes</taxon>
        <taxon>Lipomycetales</taxon>
        <taxon>Lipomycetaceae</taxon>
        <taxon>Lipomyces</taxon>
    </lineage>
</organism>
<feature type="coiled-coil region" evidence="3">
    <location>
        <begin position="77"/>
        <end position="104"/>
    </location>
</feature>
<reference evidence="4 5" key="1">
    <citation type="journal article" date="2016" name="Proc. Natl. Acad. Sci. U.S.A.">
        <title>Comparative genomics of biotechnologically important yeasts.</title>
        <authorList>
            <person name="Riley R."/>
            <person name="Haridas S."/>
            <person name="Wolfe K.H."/>
            <person name="Lopes M.R."/>
            <person name="Hittinger C.T."/>
            <person name="Goeker M."/>
            <person name="Salamov A.A."/>
            <person name="Wisecaver J.H."/>
            <person name="Long T.M."/>
            <person name="Calvey C.H."/>
            <person name="Aerts A.L."/>
            <person name="Barry K.W."/>
            <person name="Choi C."/>
            <person name="Clum A."/>
            <person name="Coughlan A.Y."/>
            <person name="Deshpande S."/>
            <person name="Douglass A.P."/>
            <person name="Hanson S.J."/>
            <person name="Klenk H.-P."/>
            <person name="LaButti K.M."/>
            <person name="Lapidus A."/>
            <person name="Lindquist E.A."/>
            <person name="Lipzen A.M."/>
            <person name="Meier-Kolthoff J.P."/>
            <person name="Ohm R.A."/>
            <person name="Otillar R.P."/>
            <person name="Pangilinan J.L."/>
            <person name="Peng Y."/>
            <person name="Rokas A."/>
            <person name="Rosa C.A."/>
            <person name="Scheuner C."/>
            <person name="Sibirny A.A."/>
            <person name="Slot J.C."/>
            <person name="Stielow J.B."/>
            <person name="Sun H."/>
            <person name="Kurtzman C.P."/>
            <person name="Blackwell M."/>
            <person name="Grigoriev I.V."/>
            <person name="Jeffries T.W."/>
        </authorList>
    </citation>
    <scope>NUCLEOTIDE SEQUENCE [LARGE SCALE GENOMIC DNA]</scope>
    <source>
        <strain evidence="4 5">NRRL Y-11557</strain>
    </source>
</reference>
<dbReference type="GO" id="GO:0016491">
    <property type="term" value="F:oxidoreductase activity"/>
    <property type="evidence" value="ECO:0007669"/>
    <property type="project" value="UniProtKB-KW"/>
</dbReference>
<dbReference type="AlphaFoldDB" id="A0A1E3Q8T4"/>
<gene>
    <name evidence="4" type="ORF">LIPSTDRAFT_2083</name>
</gene>
<evidence type="ECO:0000256" key="3">
    <source>
        <dbReference type="SAM" id="Coils"/>
    </source>
</evidence>
<dbReference type="PANTHER" id="PTHR42901:SF1">
    <property type="entry name" value="ALCOHOL DEHYDROGENASE"/>
    <property type="match status" value="1"/>
</dbReference>
<dbReference type="Proteomes" id="UP000094385">
    <property type="component" value="Unassembled WGS sequence"/>
</dbReference>
<dbReference type="CDD" id="cd05233">
    <property type="entry name" value="SDR_c"/>
    <property type="match status" value="1"/>
</dbReference>
<dbReference type="STRING" id="675824.A0A1E3Q8T4"/>
<evidence type="ECO:0008006" key="6">
    <source>
        <dbReference type="Google" id="ProtNLM"/>
    </source>
</evidence>
<dbReference type="PANTHER" id="PTHR42901">
    <property type="entry name" value="ALCOHOL DEHYDROGENASE"/>
    <property type="match status" value="1"/>
</dbReference>
<sequence>MDQLPDHYFTTSNSFTKNVYRDVYPSVDPTSPALSQAGKIVVITGASRGIGKYGFALAFAKANAKAIVLTARNTATLKETEEEIRKVNKKVEVLRVALEITNEESVKNLFEQVKNKFGTVDVLVNNAGVFNSDGQQIRTASLSDWWGDFEVNVKGYMLVTKYFLQVLGTEKKGTVIGLTSGAGLVVIPGISAYSIAKLANLQLSVYTSAENPNVTAVAFHPGIVMTDMVTESFKPFAKDTTALAGGVVVWLATDAASFMNGRYMTTNWSVDELMAKKEEIVSNDLLKVKLSGDFGVAELQK</sequence>
<dbReference type="PRINTS" id="PR00081">
    <property type="entry name" value="GDHRDH"/>
</dbReference>
<dbReference type="Gene3D" id="3.40.50.720">
    <property type="entry name" value="NAD(P)-binding Rossmann-like Domain"/>
    <property type="match status" value="1"/>
</dbReference>
<keyword evidence="5" id="KW-1185">Reference proteome</keyword>
<evidence type="ECO:0000256" key="1">
    <source>
        <dbReference type="ARBA" id="ARBA00006484"/>
    </source>
</evidence>
<evidence type="ECO:0000256" key="2">
    <source>
        <dbReference type="ARBA" id="ARBA00023002"/>
    </source>
</evidence>
<dbReference type="EMBL" id="KV454292">
    <property type="protein sequence ID" value="ODQ74076.1"/>
    <property type="molecule type" value="Genomic_DNA"/>
</dbReference>
<keyword evidence="3" id="KW-0175">Coiled coil</keyword>
<name>A0A1E3Q8T4_LIPST</name>
<dbReference type="InterPro" id="IPR002347">
    <property type="entry name" value="SDR_fam"/>
</dbReference>
<dbReference type="InterPro" id="IPR036291">
    <property type="entry name" value="NAD(P)-bd_dom_sf"/>
</dbReference>